<keyword evidence="2" id="KW-0808">Transferase</keyword>
<keyword evidence="3" id="KW-1185">Reference proteome</keyword>
<gene>
    <name evidence="2" type="ORF">SAMN04488052_104245</name>
</gene>
<dbReference type="Gene3D" id="3.40.50.2000">
    <property type="entry name" value="Glycogen Phosphorylase B"/>
    <property type="match status" value="2"/>
</dbReference>
<dbReference type="Pfam" id="PF00534">
    <property type="entry name" value="Glycos_transf_1"/>
    <property type="match status" value="1"/>
</dbReference>
<dbReference type="SUPFAM" id="SSF53756">
    <property type="entry name" value="UDP-Glycosyltransferase/glycogen phosphorylase"/>
    <property type="match status" value="1"/>
</dbReference>
<evidence type="ECO:0000313" key="2">
    <source>
        <dbReference type="EMBL" id="SEO91071.1"/>
    </source>
</evidence>
<dbReference type="CDD" id="cd03801">
    <property type="entry name" value="GT4_PimA-like"/>
    <property type="match status" value="1"/>
</dbReference>
<protein>
    <submittedName>
        <fullName evidence="2">Glycosyltransferase involved in cell wall bisynthesis</fullName>
    </submittedName>
</protein>
<reference evidence="2 3" key="1">
    <citation type="submission" date="2016-10" db="EMBL/GenBank/DDBJ databases">
        <authorList>
            <person name="de Groot N.N."/>
        </authorList>
    </citation>
    <scope>NUCLEOTIDE SEQUENCE [LARGE SCALE GENOMIC DNA]</scope>
    <source>
        <strain evidence="2 3">CGMCC 1.6291</strain>
    </source>
</reference>
<organism evidence="2 3">
    <name type="scientific">Aquisalimonas asiatica</name>
    <dbReference type="NCBI Taxonomy" id="406100"/>
    <lineage>
        <taxon>Bacteria</taxon>
        <taxon>Pseudomonadati</taxon>
        <taxon>Pseudomonadota</taxon>
        <taxon>Gammaproteobacteria</taxon>
        <taxon>Chromatiales</taxon>
        <taxon>Ectothiorhodospiraceae</taxon>
        <taxon>Aquisalimonas</taxon>
    </lineage>
</organism>
<sequence>MKAALHLLVPGPINRPTGGSRYDARVAEELRAMHWTVTVHELPGAFPATDAKARDALHATLAALPDGSRAIIDGLALGDSPDIVAAHVARLRLLALVHHPLGDETGLDPALRERFLVREARALAGCAGVIVTSRHTRRRVAELGVPDTCIRVVVPGTDPAPPARGPDPGEPPMLLCVGSVIPRKGQDVLVAALERLRDTPWQCLIAGSTAADPPFAAALHNRIDDAGLTGRITLAGECGPARLDRAYDRSTLFVLPSHYEGYGMVLAEALARGLPVVSTTGGAIPDTVPETAGRLVPPGDTTALAGAITTLLHDHGARARAARAARHCAGSLPNWTETATVFARAVEDLS</sequence>
<evidence type="ECO:0000313" key="3">
    <source>
        <dbReference type="Proteomes" id="UP000199657"/>
    </source>
</evidence>
<evidence type="ECO:0000259" key="1">
    <source>
        <dbReference type="Pfam" id="PF00534"/>
    </source>
</evidence>
<dbReference type="GO" id="GO:0016757">
    <property type="term" value="F:glycosyltransferase activity"/>
    <property type="evidence" value="ECO:0007669"/>
    <property type="project" value="InterPro"/>
</dbReference>
<feature type="domain" description="Glycosyl transferase family 1" evidence="1">
    <location>
        <begin position="168"/>
        <end position="326"/>
    </location>
</feature>
<dbReference type="AlphaFoldDB" id="A0A1H8TJR7"/>
<dbReference type="GO" id="GO:1901135">
    <property type="term" value="P:carbohydrate derivative metabolic process"/>
    <property type="evidence" value="ECO:0007669"/>
    <property type="project" value="UniProtKB-ARBA"/>
</dbReference>
<dbReference type="OrthoDB" id="4611853at2"/>
<dbReference type="EMBL" id="FOEG01000004">
    <property type="protein sequence ID" value="SEO91071.1"/>
    <property type="molecule type" value="Genomic_DNA"/>
</dbReference>
<dbReference type="PANTHER" id="PTHR12526">
    <property type="entry name" value="GLYCOSYLTRANSFERASE"/>
    <property type="match status" value="1"/>
</dbReference>
<name>A0A1H8TJR7_9GAMM</name>
<proteinExistence type="predicted"/>
<dbReference type="Proteomes" id="UP000199657">
    <property type="component" value="Unassembled WGS sequence"/>
</dbReference>
<accession>A0A1H8TJR7</accession>
<dbReference type="InterPro" id="IPR001296">
    <property type="entry name" value="Glyco_trans_1"/>
</dbReference>
<dbReference type="STRING" id="406100.SAMN04488052_104245"/>
<dbReference type="RefSeq" id="WP_091643605.1">
    <property type="nucleotide sequence ID" value="NZ_FOEG01000004.1"/>
</dbReference>